<sequence length="863" mass="99010">MNIFRKKLKHYYAWWVLACCLAWSPMTYAQTRQLPKVNAAKQQAQRALEARKKAVHDKSKAFLQEKLDPRAPYRQLKAKGKDDLQKRFAILKNIYGESKQEVTGFRLPPLLKFNGLQANLEQHTAQRQGNYPLGIPGDFTRFQVNGGVSVLGIPLKVQGLFTTEQSELRQPMNQFSVGLDIATLQRQLQQRIDARLRKLQQVYNVQEYQQLDKLYKFEQIKEIENFTQNEVRQHLGELQQLEDLKELKNLKDWEKNWQQKLTTKGTAWATKEKTRYYQQLGQKLKSNPTLAKAYTTLGVRPEDLSNPKALEKKLKNKSAALKQQTKQLYEQKKAGLKQKYQGSKGKALKKLNKRLGKFLGRQNLSVSDLKNLYENRDSLAKQAPERLLGYENARILKSFKAGKNKEGLQQLQQAGIISLPTFLAASLQTLTVGTSYPEFTDFTLSGARIDGVGIELQPGQLHLAYYGAKNRVATAANNDYARKLKAYRAGWGKKEGTHLFINHVQGQDDLTTFRGDSVITGIGDTSFFDKPRHNTVWGADAKWRWKQWELEVEFAQSMTTLDLSRENLPATTTHIAEFLQQPLTDQGNLQVGQAYGLRLHYQLGERTTLHGKLERITPGFFSLGVPYFRNDIEGGEVSIEQKFWKNQLTVTPLYGYWHDNLTGRKEMTSLMQEYGLNVSLTPQKWPFMALDYRKHLIENNELNNVEILNVHTGYNYTQGSTQMQTTLTALLQETRTQSEEFNLKNISIRNYTLQQVASFSFPLQASAQLNFLDQKGGREEGKWLTVGGSLTYTFWGVWQNSIKGNYGKNQKEGIKYDWGLESSLTFLNYYTLTIGVEQNKLDTLLPLNNYEELRGKIVLSARF</sequence>
<dbReference type="eggNOG" id="COG0050">
    <property type="taxonomic scope" value="Bacteria"/>
</dbReference>
<protein>
    <submittedName>
        <fullName evidence="2">Uncharacterized protein</fullName>
    </submittedName>
</protein>
<reference evidence="2 3" key="1">
    <citation type="submission" date="2007-01" db="EMBL/GenBank/DDBJ databases">
        <authorList>
            <person name="Haygood M."/>
            <person name="Podell S."/>
            <person name="Anderson C."/>
            <person name="Hopkinson B."/>
            <person name="Roe K."/>
            <person name="Barbeau K."/>
            <person name="Gaasterland T."/>
            <person name="Ferriera S."/>
            <person name="Johnson J."/>
            <person name="Kravitz S."/>
            <person name="Beeson K."/>
            <person name="Sutton G."/>
            <person name="Rogers Y.-H."/>
            <person name="Friedman R."/>
            <person name="Frazier M."/>
            <person name="Venter J.C."/>
        </authorList>
    </citation>
    <scope>NUCLEOTIDE SEQUENCE [LARGE SCALE GENOMIC DNA]</scope>
    <source>
        <strain evidence="2 3">ATCC 23134</strain>
    </source>
</reference>
<accession>A1ZUY4</accession>
<feature type="chain" id="PRO_5002642251" evidence="1">
    <location>
        <begin position="30"/>
        <end position="863"/>
    </location>
</feature>
<proteinExistence type="predicted"/>
<dbReference type="AlphaFoldDB" id="A1ZUY4"/>
<name>A1ZUY4_MICM2</name>
<dbReference type="EMBL" id="AAWS01000043">
    <property type="protein sequence ID" value="EAY25762.1"/>
    <property type="molecule type" value="Genomic_DNA"/>
</dbReference>
<comment type="caution">
    <text evidence="2">The sequence shown here is derived from an EMBL/GenBank/DDBJ whole genome shotgun (WGS) entry which is preliminary data.</text>
</comment>
<keyword evidence="1" id="KW-0732">Signal</keyword>
<feature type="signal peptide" evidence="1">
    <location>
        <begin position="1"/>
        <end position="29"/>
    </location>
</feature>
<evidence type="ECO:0000313" key="3">
    <source>
        <dbReference type="Proteomes" id="UP000004095"/>
    </source>
</evidence>
<gene>
    <name evidence="2" type="ORF">M23134_03336</name>
</gene>
<dbReference type="RefSeq" id="WP_002702099.1">
    <property type="nucleotide sequence ID" value="NZ_AAWS01000043.1"/>
</dbReference>
<organism evidence="2 3">
    <name type="scientific">Microscilla marina ATCC 23134</name>
    <dbReference type="NCBI Taxonomy" id="313606"/>
    <lineage>
        <taxon>Bacteria</taxon>
        <taxon>Pseudomonadati</taxon>
        <taxon>Bacteroidota</taxon>
        <taxon>Cytophagia</taxon>
        <taxon>Cytophagales</taxon>
        <taxon>Microscillaceae</taxon>
        <taxon>Microscilla</taxon>
    </lineage>
</organism>
<dbReference type="OrthoDB" id="606679at2"/>
<evidence type="ECO:0000313" key="2">
    <source>
        <dbReference type="EMBL" id="EAY25762.1"/>
    </source>
</evidence>
<evidence type="ECO:0000256" key="1">
    <source>
        <dbReference type="SAM" id="SignalP"/>
    </source>
</evidence>
<dbReference type="Proteomes" id="UP000004095">
    <property type="component" value="Unassembled WGS sequence"/>
</dbReference>
<keyword evidence="3" id="KW-1185">Reference proteome</keyword>